<keyword evidence="6 10" id="KW-0472">Membrane</keyword>
<comment type="caution">
    <text evidence="13">The sequence shown here is derived from an EMBL/GenBank/DDBJ whole genome shotgun (WGS) entry which is preliminary data.</text>
</comment>
<keyword evidence="4 10" id="KW-0812">Transmembrane</keyword>
<gene>
    <name evidence="13" type="ORF">CROQUDRAFT_726674</name>
</gene>
<keyword evidence="5 10" id="KW-1133">Transmembrane helix</keyword>
<evidence type="ECO:0000256" key="2">
    <source>
        <dbReference type="ARBA" id="ARBA00007012"/>
    </source>
</evidence>
<evidence type="ECO:0000313" key="13">
    <source>
        <dbReference type="EMBL" id="KAG0139077.1"/>
    </source>
</evidence>
<evidence type="ECO:0000256" key="10">
    <source>
        <dbReference type="SAM" id="Phobius"/>
    </source>
</evidence>
<feature type="transmembrane region" description="Helical" evidence="10">
    <location>
        <begin position="28"/>
        <end position="44"/>
    </location>
</feature>
<feature type="domain" description="NADH:quinone oxidoreductase/Mrp antiporter transmembrane" evidence="12">
    <location>
        <begin position="187"/>
        <end position="365"/>
    </location>
</feature>
<dbReference type="Pfam" id="PF00361">
    <property type="entry name" value="Proton_antipo_M"/>
    <property type="match status" value="1"/>
</dbReference>
<feature type="transmembrane region" description="Helical" evidence="10">
    <location>
        <begin position="340"/>
        <end position="363"/>
    </location>
</feature>
<feature type="transmembrane region" description="Helical" evidence="10">
    <location>
        <begin position="138"/>
        <end position="159"/>
    </location>
</feature>
<feature type="transmembrane region" description="Helical" evidence="10">
    <location>
        <begin position="369"/>
        <end position="388"/>
    </location>
</feature>
<keyword evidence="11" id="KW-0732">Signal</keyword>
<evidence type="ECO:0000256" key="9">
    <source>
        <dbReference type="SAM" id="MobiDB-lite"/>
    </source>
</evidence>
<feature type="signal peptide" evidence="11">
    <location>
        <begin position="1"/>
        <end position="22"/>
    </location>
</feature>
<feature type="chain" id="PRO_5040249207" description="NADH-ubiquinone oxidoreductase chain 2" evidence="11">
    <location>
        <begin position="23"/>
        <end position="460"/>
    </location>
</feature>
<evidence type="ECO:0000256" key="3">
    <source>
        <dbReference type="ARBA" id="ARBA00021008"/>
    </source>
</evidence>
<keyword evidence="14" id="KW-1185">Reference proteome</keyword>
<feature type="transmembrane region" description="Helical" evidence="10">
    <location>
        <begin position="216"/>
        <end position="240"/>
    </location>
</feature>
<evidence type="ECO:0000256" key="4">
    <source>
        <dbReference type="ARBA" id="ARBA00022692"/>
    </source>
</evidence>
<dbReference type="GO" id="GO:0016020">
    <property type="term" value="C:membrane"/>
    <property type="evidence" value="ECO:0007669"/>
    <property type="project" value="UniProtKB-SubCell"/>
</dbReference>
<evidence type="ECO:0000256" key="7">
    <source>
        <dbReference type="ARBA" id="ARBA00031028"/>
    </source>
</evidence>
<dbReference type="PANTHER" id="PTHR22773">
    <property type="entry name" value="NADH DEHYDROGENASE"/>
    <property type="match status" value="1"/>
</dbReference>
<feature type="transmembrane region" description="Helical" evidence="10">
    <location>
        <begin position="171"/>
        <end position="196"/>
    </location>
</feature>
<dbReference type="InterPro" id="IPR001750">
    <property type="entry name" value="ND/Mrp_TM"/>
</dbReference>
<comment type="subcellular location">
    <subcellularLocation>
        <location evidence="1">Membrane</location>
        <topology evidence="1">Multi-pass membrane protein</topology>
    </subcellularLocation>
</comment>
<protein>
    <recommendedName>
        <fullName evidence="3">NADH-ubiquinone oxidoreductase chain 2</fullName>
    </recommendedName>
    <alternativeName>
        <fullName evidence="7">NADH dehydrogenase subunit 2</fullName>
    </alternativeName>
</protein>
<evidence type="ECO:0000256" key="6">
    <source>
        <dbReference type="ARBA" id="ARBA00023136"/>
    </source>
</evidence>
<sequence length="460" mass="50385">MLLLGIITFCIAIPLCSNTVNAFHYTRLAVIIFIMSGLLTIEIINIGVEEISIYCSLVFQSNRTLFMEVLLFLVGGLCLITFHPNSNNKNLRNSRFSSSTSSTTSPTAIRTSQPNQYGTGFLRNGWRDGSPSTMPKEYSLVVIFSVIGASIILSSYNLISIYLATELQSFALYIIAALSKDSLSSAFILLGAGMIYTCTGSTSLANMSNWISTPDVYQNTPTVVTIMLITIPKISIMTALYTLTQEFINTKVMYVLLVVAITSIILGTVTGLVQTQLRRLLAFSTISHVGFIVLCLSLGTESSNNALIFYIVQYTYEAKTNRSMVNYISDMRQSFSRYSIITFSIVISLFSISGLPPLVGFIAKMNEGAYVIFIIAIMSSVISASYYLKIIKIIMFDEPNNDTRASQGGANSSSNSNSNSNSNISPLHAFSIATCTAFLTLFILDSELLINSIELAQFTI</sequence>
<feature type="transmembrane region" description="Helical" evidence="10">
    <location>
        <begin position="252"/>
        <end position="274"/>
    </location>
</feature>
<feature type="transmembrane region" description="Helical" evidence="10">
    <location>
        <begin position="65"/>
        <end position="83"/>
    </location>
</feature>
<evidence type="ECO:0000256" key="8">
    <source>
        <dbReference type="ARBA" id="ARBA00049551"/>
    </source>
</evidence>
<evidence type="ECO:0000313" key="14">
    <source>
        <dbReference type="Proteomes" id="UP000886653"/>
    </source>
</evidence>
<proteinExistence type="inferred from homology"/>
<evidence type="ECO:0000259" key="12">
    <source>
        <dbReference type="Pfam" id="PF00361"/>
    </source>
</evidence>
<dbReference type="AlphaFoldDB" id="A0A9P6N5P8"/>
<dbReference type="EMBL" id="MU167847">
    <property type="protein sequence ID" value="KAG0139077.1"/>
    <property type="molecule type" value="Genomic_DNA"/>
</dbReference>
<feature type="compositionally biased region" description="Low complexity" evidence="9">
    <location>
        <begin position="93"/>
        <end position="112"/>
    </location>
</feature>
<comment type="similarity">
    <text evidence="2">Belongs to the complex I subunit 2 family.</text>
</comment>
<reference evidence="13" key="1">
    <citation type="submission" date="2013-11" db="EMBL/GenBank/DDBJ databases">
        <title>Genome sequence of the fusiform rust pathogen reveals effectors for host alternation and coevolution with pine.</title>
        <authorList>
            <consortium name="DOE Joint Genome Institute"/>
            <person name="Smith K."/>
            <person name="Pendleton A."/>
            <person name="Kubisiak T."/>
            <person name="Anderson C."/>
            <person name="Salamov A."/>
            <person name="Aerts A."/>
            <person name="Riley R."/>
            <person name="Clum A."/>
            <person name="Lindquist E."/>
            <person name="Ence D."/>
            <person name="Campbell M."/>
            <person name="Kronenberg Z."/>
            <person name="Feau N."/>
            <person name="Dhillon B."/>
            <person name="Hamelin R."/>
            <person name="Burleigh J."/>
            <person name="Smith J."/>
            <person name="Yandell M."/>
            <person name="Nelson C."/>
            <person name="Grigoriev I."/>
            <person name="Davis J."/>
        </authorList>
    </citation>
    <scope>NUCLEOTIDE SEQUENCE</scope>
    <source>
        <strain evidence="13">G11</strain>
    </source>
</reference>
<comment type="catalytic activity">
    <reaction evidence="8">
        <text>a ubiquinone + NADH + 5 H(+)(in) = a ubiquinol + NAD(+) + 4 H(+)(out)</text>
        <dbReference type="Rhea" id="RHEA:29091"/>
        <dbReference type="Rhea" id="RHEA-COMP:9565"/>
        <dbReference type="Rhea" id="RHEA-COMP:9566"/>
        <dbReference type="ChEBI" id="CHEBI:15378"/>
        <dbReference type="ChEBI" id="CHEBI:16389"/>
        <dbReference type="ChEBI" id="CHEBI:17976"/>
        <dbReference type="ChEBI" id="CHEBI:57540"/>
        <dbReference type="ChEBI" id="CHEBI:57945"/>
        <dbReference type="EC" id="7.1.1.2"/>
    </reaction>
</comment>
<name>A0A9P6N5P8_9BASI</name>
<evidence type="ECO:0000256" key="5">
    <source>
        <dbReference type="ARBA" id="ARBA00022989"/>
    </source>
</evidence>
<evidence type="ECO:0000256" key="11">
    <source>
        <dbReference type="SAM" id="SignalP"/>
    </source>
</evidence>
<dbReference type="GO" id="GO:0008137">
    <property type="term" value="F:NADH dehydrogenase (ubiquinone) activity"/>
    <property type="evidence" value="ECO:0007669"/>
    <property type="project" value="UniProtKB-EC"/>
</dbReference>
<accession>A0A9P6N5P8</accession>
<dbReference type="Proteomes" id="UP000886653">
    <property type="component" value="Unassembled WGS sequence"/>
</dbReference>
<evidence type="ECO:0000256" key="1">
    <source>
        <dbReference type="ARBA" id="ARBA00004141"/>
    </source>
</evidence>
<feature type="region of interest" description="Disordered" evidence="9">
    <location>
        <begin position="93"/>
        <end position="118"/>
    </location>
</feature>
<organism evidence="13 14">
    <name type="scientific">Cronartium quercuum f. sp. fusiforme G11</name>
    <dbReference type="NCBI Taxonomy" id="708437"/>
    <lineage>
        <taxon>Eukaryota</taxon>
        <taxon>Fungi</taxon>
        <taxon>Dikarya</taxon>
        <taxon>Basidiomycota</taxon>
        <taxon>Pucciniomycotina</taxon>
        <taxon>Pucciniomycetes</taxon>
        <taxon>Pucciniales</taxon>
        <taxon>Coleosporiaceae</taxon>
        <taxon>Cronartium</taxon>
    </lineage>
</organism>
<dbReference type="OrthoDB" id="3359027at2759"/>